<gene>
    <name evidence="3" type="ordered locus">Namu_1022</name>
</gene>
<dbReference type="HOGENOM" id="CLU_350167_0_0_11"/>
<feature type="compositionally biased region" description="Basic and acidic residues" evidence="1">
    <location>
        <begin position="201"/>
        <end position="213"/>
    </location>
</feature>
<dbReference type="KEGG" id="nml:Namu_1022"/>
<keyword evidence="4" id="KW-1185">Reference proteome</keyword>
<reference evidence="4" key="1">
    <citation type="submission" date="2009-09" db="EMBL/GenBank/DDBJ databases">
        <title>The complete genome of Nakamurella multipartita DSM 44233.</title>
        <authorList>
            <consortium name="US DOE Joint Genome Institute (JGI-PGF)"/>
            <person name="Lucas S."/>
            <person name="Copeland A."/>
            <person name="Lapidus A."/>
            <person name="Glavina del Rio T."/>
            <person name="Dalin E."/>
            <person name="Tice H."/>
            <person name="Bruce D."/>
            <person name="Goodwin L."/>
            <person name="Pitluck S."/>
            <person name="Kyrpides N."/>
            <person name="Mavromatis K."/>
            <person name="Ivanova N."/>
            <person name="Ovchinnikova G."/>
            <person name="Sims D."/>
            <person name="Meincke L."/>
            <person name="Brettin T."/>
            <person name="Detter J.C."/>
            <person name="Han C."/>
            <person name="Larimer F."/>
            <person name="Land M."/>
            <person name="Hauser L."/>
            <person name="Markowitz V."/>
            <person name="Cheng J.-F."/>
            <person name="Hugenholtz P."/>
            <person name="Woyke T."/>
            <person name="Wu D."/>
            <person name="Klenk H.-P."/>
            <person name="Eisen J.A."/>
        </authorList>
    </citation>
    <scope>NUCLEOTIDE SEQUENCE [LARGE SCALE GENOMIC DNA]</scope>
    <source>
        <strain evidence="4">ATCC 700099 / DSM 44233 / CIP 104796 / JCM 9543 / NBRC 105858 / Y-104</strain>
    </source>
</reference>
<evidence type="ECO:0000313" key="3">
    <source>
        <dbReference type="EMBL" id="ACV77431.1"/>
    </source>
</evidence>
<organism evidence="3 4">
    <name type="scientific">Nakamurella multipartita (strain ATCC 700099 / DSM 44233 / CIP 104796 / JCM 9543 / NBRC 105858 / Y-104)</name>
    <name type="common">Microsphaera multipartita</name>
    <dbReference type="NCBI Taxonomy" id="479431"/>
    <lineage>
        <taxon>Bacteria</taxon>
        <taxon>Bacillati</taxon>
        <taxon>Actinomycetota</taxon>
        <taxon>Actinomycetes</taxon>
        <taxon>Nakamurellales</taxon>
        <taxon>Nakamurellaceae</taxon>
        <taxon>Nakamurella</taxon>
    </lineage>
</organism>
<dbReference type="OrthoDB" id="176752at2"/>
<dbReference type="InParanoid" id="C8XBG9"/>
<dbReference type="GO" id="GO:0030246">
    <property type="term" value="F:carbohydrate binding"/>
    <property type="evidence" value="ECO:0007669"/>
    <property type="project" value="InterPro"/>
</dbReference>
<dbReference type="Pfam" id="PF13620">
    <property type="entry name" value="CarboxypepD_reg"/>
    <property type="match status" value="4"/>
</dbReference>
<dbReference type="Gene3D" id="2.60.40.1120">
    <property type="entry name" value="Carboxypeptidase-like, regulatory domain"/>
    <property type="match status" value="5"/>
</dbReference>
<dbReference type="AlphaFoldDB" id="C8XBG9"/>
<evidence type="ECO:0000313" key="4">
    <source>
        <dbReference type="Proteomes" id="UP000002218"/>
    </source>
</evidence>
<reference evidence="3 4" key="2">
    <citation type="journal article" date="2010" name="Stand. Genomic Sci.">
        <title>Complete genome sequence of Nakamurella multipartita type strain (Y-104).</title>
        <authorList>
            <person name="Tice H."/>
            <person name="Mayilraj S."/>
            <person name="Sims D."/>
            <person name="Lapidus A."/>
            <person name="Nolan M."/>
            <person name="Lucas S."/>
            <person name="Glavina Del Rio T."/>
            <person name="Copeland A."/>
            <person name="Cheng J.F."/>
            <person name="Meincke L."/>
            <person name="Bruce D."/>
            <person name="Goodwin L."/>
            <person name="Pitluck S."/>
            <person name="Ivanova N."/>
            <person name="Mavromatis K."/>
            <person name="Ovchinnikova G."/>
            <person name="Pati A."/>
            <person name="Chen A."/>
            <person name="Palaniappan K."/>
            <person name="Land M."/>
            <person name="Hauser L."/>
            <person name="Chang Y.J."/>
            <person name="Jeffries C.D."/>
            <person name="Detter J.C."/>
            <person name="Brettin T."/>
            <person name="Rohde M."/>
            <person name="Goker M."/>
            <person name="Bristow J."/>
            <person name="Eisen J.A."/>
            <person name="Markowitz V."/>
            <person name="Hugenholtz P."/>
            <person name="Kyrpides N.C."/>
            <person name="Klenk H.P."/>
            <person name="Chen F."/>
        </authorList>
    </citation>
    <scope>NUCLEOTIDE SEQUENCE [LARGE SCALE GENOMIC DNA]</scope>
    <source>
        <strain evidence="4">ATCC 700099 / DSM 44233 / CIP 104796 / JCM 9543 / NBRC 105858 / Y-104</strain>
    </source>
</reference>
<protein>
    <submittedName>
        <fullName evidence="3">Uncharacterized protein</fullName>
    </submittedName>
</protein>
<name>C8XBG9_NAKMY</name>
<dbReference type="SUPFAM" id="SSF49452">
    <property type="entry name" value="Starch-binding domain-like"/>
    <property type="match status" value="2"/>
</dbReference>
<accession>C8XBG9</accession>
<keyword evidence="2" id="KW-1133">Transmembrane helix</keyword>
<feature type="transmembrane region" description="Helical" evidence="2">
    <location>
        <begin position="271"/>
        <end position="291"/>
    </location>
</feature>
<dbReference type="InterPro" id="IPR008969">
    <property type="entry name" value="CarboxyPept-like_regulatory"/>
</dbReference>
<sequence length="804" mass="80650">MRVTAGSTLVDLAPGASTDLDFDVVNTGSVIDGVTARVIGLPEQQVRAHPPVLALFPDSAGRLTLSLELPPAYPAGRHPLTVEVLSRQDGVASEYVDLDLVVPTRPDFRLTMRPEVDRAHRTGRFVLSVTNSGNVRLAVTLAATDPERAVTARVVPERLLLDAGRSGDVLIEARGPRMIFGSEVDRPITVSALATPADEAARQADAQLRRVEQGADPQSADPAALINPDGDPTPGGGVPVDPAGDLGAPNLPEQSIAAILRQRPWITRGMLTALILLAIIALWAAIFLFGLRQVFASDPPTKAAPASFFDTDIVLQASTGQAQAENAPPGALPKDGSMPSGLGGTIAGTVTATSDGAPVGRILVEALRPRADGGLDTASSAATQADGSFQVAGLFPGGYLLRFSADGYDPVFYPGTPDQAAATAVTATSAQITAGTNVQITGHPASISGSVDPGDTLQPVVTTVTARPVSGPQTGQDLATTTTDGDNRYTLPDLPAPGTYQLSFAAEGYQPTVVSTSVEGGAQRLQPAVALTAGPGQIGGLITDGAGPLGGATISTTVGGSTVSTGTPTVGDVGRFVLGNLPTPGTYVLQISAPGHGGTTQVVDLGPGQNRLDLTVALPSGTDQVTGRLVDAAGNGIGGATVTVGGMTNPPQTGTLTAGTVGGFSLSGLPAGASLTLTFTKAGYATTTVPIQVGSSQAVSVTMTDSQGRLSGTVTDPNGTPIAGATVTATDGKRSWPVTSSSAFAGAAAGTFVIAQLPAGAYTVTADAPSTLARTTLVTVTAGGQSTADFVLPPDPAAVPGAGG</sequence>
<dbReference type="RefSeq" id="WP_015746345.1">
    <property type="nucleotide sequence ID" value="NC_013235.1"/>
</dbReference>
<dbReference type="STRING" id="479431.Namu_1022"/>
<keyword evidence="2" id="KW-0472">Membrane</keyword>
<proteinExistence type="predicted"/>
<feature type="region of interest" description="Disordered" evidence="1">
    <location>
        <begin position="201"/>
        <end position="247"/>
    </location>
</feature>
<keyword evidence="2" id="KW-0812">Transmembrane</keyword>
<evidence type="ECO:0000256" key="1">
    <source>
        <dbReference type="SAM" id="MobiDB-lite"/>
    </source>
</evidence>
<evidence type="ECO:0000256" key="2">
    <source>
        <dbReference type="SAM" id="Phobius"/>
    </source>
</evidence>
<dbReference type="EMBL" id="CP001737">
    <property type="protein sequence ID" value="ACV77431.1"/>
    <property type="molecule type" value="Genomic_DNA"/>
</dbReference>
<dbReference type="InterPro" id="IPR013784">
    <property type="entry name" value="Carb-bd-like_fold"/>
</dbReference>
<dbReference type="Proteomes" id="UP000002218">
    <property type="component" value="Chromosome"/>
</dbReference>
<dbReference type="eggNOG" id="COG4932">
    <property type="taxonomic scope" value="Bacteria"/>
</dbReference>
<dbReference type="SUPFAM" id="SSF49464">
    <property type="entry name" value="Carboxypeptidase regulatory domain-like"/>
    <property type="match status" value="2"/>
</dbReference>